<name>A0AAW4JK56_9ACTN</name>
<gene>
    <name evidence="2" type="ORF">J5U46_08465</name>
</gene>
<organism evidence="2 3">
    <name type="scientific">Micromonospora tulbaghiae</name>
    <dbReference type="NCBI Taxonomy" id="479978"/>
    <lineage>
        <taxon>Bacteria</taxon>
        <taxon>Bacillati</taxon>
        <taxon>Actinomycetota</taxon>
        <taxon>Actinomycetes</taxon>
        <taxon>Micromonosporales</taxon>
        <taxon>Micromonosporaceae</taxon>
        <taxon>Micromonospora</taxon>
    </lineage>
</organism>
<dbReference type="AlphaFoldDB" id="A0AAW4JK56"/>
<evidence type="ECO:0000313" key="2">
    <source>
        <dbReference type="EMBL" id="MBO4140173.1"/>
    </source>
</evidence>
<dbReference type="EMBL" id="JAGFVQ010000011">
    <property type="protein sequence ID" value="MBO4140173.1"/>
    <property type="molecule type" value="Genomic_DNA"/>
</dbReference>
<comment type="caution">
    <text evidence="2">The sequence shown here is derived from an EMBL/GenBank/DDBJ whole genome shotgun (WGS) entry which is preliminary data.</text>
</comment>
<evidence type="ECO:0000313" key="3">
    <source>
        <dbReference type="Proteomes" id="UP000669887"/>
    </source>
</evidence>
<proteinExistence type="predicted"/>
<reference evidence="2" key="1">
    <citation type="submission" date="2021-03" db="EMBL/GenBank/DDBJ databases">
        <title>X isolated from Micromonospora tulbaghiae.</title>
        <authorList>
            <person name="Stennett H.L."/>
        </authorList>
    </citation>
    <scope>NUCLEOTIDE SEQUENCE</scope>
    <source>
        <strain evidence="2">28M1-20</strain>
    </source>
</reference>
<accession>A0AAW4JK56</accession>
<keyword evidence="1" id="KW-0732">Signal</keyword>
<evidence type="ECO:0000256" key="1">
    <source>
        <dbReference type="SAM" id="SignalP"/>
    </source>
</evidence>
<sequence>MLIRRALAALLLAVGSGPLLAPTAAYADYEHCDALGNCYWVVEKPGTGGGGNGGGGNGNGGGAGQGCTYDGQTVPCVVDGLGVWDGSCYVRRVPPPSGGRTDGYWSIRTCGVYGGIASQSPATWSPDPPAGILPSYQELAQRAIAEMNLDGPDIGTAPQTNGAGLVGLPIWLWNRVSPNTWGPITRTAAVPGRSVTATARVQKIVWDMGDGNSVTCTKPGTPFRPSYGNKKSPDCGYDGYRHPSSTRAEGRYTVTATTSWLITWSGGGGNTGSESVELSSTTTIDIDELQVITS</sequence>
<protein>
    <recommendedName>
        <fullName evidence="4">ATP/GTP-binding protein</fullName>
    </recommendedName>
</protein>
<evidence type="ECO:0008006" key="4">
    <source>
        <dbReference type="Google" id="ProtNLM"/>
    </source>
</evidence>
<feature type="chain" id="PRO_5043330185" description="ATP/GTP-binding protein" evidence="1">
    <location>
        <begin position="22"/>
        <end position="294"/>
    </location>
</feature>
<dbReference type="RefSeq" id="WP_208576830.1">
    <property type="nucleotide sequence ID" value="NZ_JAGFVQ010000011.1"/>
</dbReference>
<dbReference type="Proteomes" id="UP000669887">
    <property type="component" value="Unassembled WGS sequence"/>
</dbReference>
<feature type="signal peptide" evidence="1">
    <location>
        <begin position="1"/>
        <end position="21"/>
    </location>
</feature>